<name>A0A7C3UQU7_UNCW3</name>
<evidence type="ECO:0008006" key="2">
    <source>
        <dbReference type="Google" id="ProtNLM"/>
    </source>
</evidence>
<gene>
    <name evidence="1" type="ORF">ENX07_04175</name>
</gene>
<sequence length="251" mass="28122">MKRVIPYLVIFLAIVLIGGSCPPPSLEKPNVQYTVLQNGNGIRFTWTKVEDADGYYIYVDGTKFTTTQLTYDETIPAKEIKITAYAGSTESDPYILNTAAVVTATVTVYGRGDPDPNHHSAFGFSDDGTVVTYPLFNSSDWPKIDFYLDDVGQPMSICSPDVRSYNNEENSAREEVTTDFDALKIAGTTEYYTQKEITSNGLYSLWIDPNRNSWDTQDNFAKMKVVSISGHEVTLKLAYQKIKGLRWLVTQ</sequence>
<accession>A0A7C3UQU7</accession>
<dbReference type="InterPro" id="IPR013783">
    <property type="entry name" value="Ig-like_fold"/>
</dbReference>
<comment type="caution">
    <text evidence="1">The sequence shown here is derived from an EMBL/GenBank/DDBJ whole genome shotgun (WGS) entry which is preliminary data.</text>
</comment>
<reference evidence="1" key="1">
    <citation type="journal article" date="2020" name="mSystems">
        <title>Genome- and Community-Level Interaction Insights into Carbon Utilization and Element Cycling Functions of Hydrothermarchaeota in Hydrothermal Sediment.</title>
        <authorList>
            <person name="Zhou Z."/>
            <person name="Liu Y."/>
            <person name="Xu W."/>
            <person name="Pan J."/>
            <person name="Luo Z.H."/>
            <person name="Li M."/>
        </authorList>
    </citation>
    <scope>NUCLEOTIDE SEQUENCE [LARGE SCALE GENOMIC DNA]</scope>
    <source>
        <strain evidence="1">SpSt-906</strain>
    </source>
</reference>
<dbReference type="Gene3D" id="2.60.40.10">
    <property type="entry name" value="Immunoglobulins"/>
    <property type="match status" value="1"/>
</dbReference>
<dbReference type="EMBL" id="DTMQ01000027">
    <property type="protein sequence ID" value="HGE99250.1"/>
    <property type="molecule type" value="Genomic_DNA"/>
</dbReference>
<organism evidence="1">
    <name type="scientific">candidate division WOR-3 bacterium</name>
    <dbReference type="NCBI Taxonomy" id="2052148"/>
    <lineage>
        <taxon>Bacteria</taxon>
        <taxon>Bacteria division WOR-3</taxon>
    </lineage>
</organism>
<dbReference type="PROSITE" id="PS51257">
    <property type="entry name" value="PROKAR_LIPOPROTEIN"/>
    <property type="match status" value="1"/>
</dbReference>
<evidence type="ECO:0000313" key="1">
    <source>
        <dbReference type="EMBL" id="HGE99250.1"/>
    </source>
</evidence>
<dbReference type="AlphaFoldDB" id="A0A7C3UQU7"/>
<proteinExistence type="predicted"/>
<protein>
    <recommendedName>
        <fullName evidence="2">Fibronectin type-III domain-containing protein</fullName>
    </recommendedName>
</protein>